<dbReference type="EMBL" id="JYIU01000046">
    <property type="protein sequence ID" value="KJL17782.1"/>
    <property type="molecule type" value="Genomic_DNA"/>
</dbReference>
<keyword evidence="1" id="KW-0418">Kinase</keyword>
<reference evidence="1 2" key="1">
    <citation type="submission" date="2015-02" db="EMBL/GenBank/DDBJ databases">
        <title>Draft genome sequences of ten Microbacterium spp. with emphasis on heavy metal contaminated environments.</title>
        <authorList>
            <person name="Corretto E."/>
        </authorList>
    </citation>
    <scope>NUCLEOTIDE SEQUENCE [LARGE SCALE GENOMIC DNA]</scope>
    <source>
        <strain evidence="1 2">DSM 12966</strain>
    </source>
</reference>
<dbReference type="SUPFAM" id="SSF52540">
    <property type="entry name" value="P-loop containing nucleoside triphosphate hydrolases"/>
    <property type="match status" value="1"/>
</dbReference>
<sequence length="193" mass="20744">MPSRSDDPVAAALERAATSIITDVRALAASNPVVLIDGRSGAGKTTLARMLVDRWPIAGRVQLIALDSIYPGWDGLKEGVSRALDGILRPHGRGYLGSWQRWDWGAAAEAETHAVDPALGVIVEGSGILTPATAAIADVSIWVESGESGRKTRALRRDGDTYRPHWERWAAQEEEHIALDGPRALATRVVEVP</sequence>
<dbReference type="PATRIC" id="fig|104336.4.peg.2923"/>
<dbReference type="Gene3D" id="3.40.50.300">
    <property type="entry name" value="P-loop containing nucleotide triphosphate hydrolases"/>
    <property type="match status" value="1"/>
</dbReference>
<keyword evidence="1" id="KW-0808">Transferase</keyword>
<dbReference type="KEGG" id="mfol:DXT68_07800"/>
<proteinExistence type="predicted"/>
<dbReference type="Proteomes" id="UP000033572">
    <property type="component" value="Unassembled WGS sequence"/>
</dbReference>
<keyword evidence="2" id="KW-1185">Reference proteome</keyword>
<dbReference type="AlphaFoldDB" id="A0A0F0KA14"/>
<name>A0A0F0KA14_9MICO</name>
<evidence type="ECO:0000313" key="1">
    <source>
        <dbReference type="EMBL" id="KJL17782.1"/>
    </source>
</evidence>
<dbReference type="EC" id="2.7.1.48" evidence="1"/>
<dbReference type="NCBIfam" id="NF005115">
    <property type="entry name" value="PRK06547.1"/>
    <property type="match status" value="1"/>
</dbReference>
<organism evidence="1 2">
    <name type="scientific">Microbacterium foliorum</name>
    <dbReference type="NCBI Taxonomy" id="104336"/>
    <lineage>
        <taxon>Bacteria</taxon>
        <taxon>Bacillati</taxon>
        <taxon>Actinomycetota</taxon>
        <taxon>Actinomycetes</taxon>
        <taxon>Micrococcales</taxon>
        <taxon>Microbacteriaceae</taxon>
        <taxon>Microbacterium</taxon>
    </lineage>
</organism>
<evidence type="ECO:0000313" key="2">
    <source>
        <dbReference type="Proteomes" id="UP000033572"/>
    </source>
</evidence>
<comment type="caution">
    <text evidence="1">The sequence shown here is derived from an EMBL/GenBank/DDBJ whole genome shotgun (WGS) entry which is preliminary data.</text>
</comment>
<gene>
    <name evidence="1" type="primary">udk</name>
    <name evidence="1" type="ORF">RN50_02883</name>
</gene>
<dbReference type="RefSeq" id="WP_082069029.1">
    <property type="nucleotide sequence ID" value="NZ_CP031425.1"/>
</dbReference>
<dbReference type="InterPro" id="IPR027417">
    <property type="entry name" value="P-loop_NTPase"/>
</dbReference>
<dbReference type="GeneID" id="94444291"/>
<accession>A0A0F0KA14</accession>
<protein>
    <submittedName>
        <fullName evidence="1">Uridine kinase</fullName>
        <ecNumber evidence="1">2.7.1.48</ecNumber>
    </submittedName>
</protein>
<dbReference type="GO" id="GO:0004849">
    <property type="term" value="F:uridine kinase activity"/>
    <property type="evidence" value="ECO:0007669"/>
    <property type="project" value="UniProtKB-EC"/>
</dbReference>